<evidence type="ECO:0000256" key="2">
    <source>
        <dbReference type="SAM" id="SignalP"/>
    </source>
</evidence>
<keyword evidence="4" id="KW-1185">Reference proteome</keyword>
<dbReference type="InParanoid" id="A0A2K1R039"/>
<sequence length="381" mass="42417">MDHDSAVHRLFAIPELLALILSFLPPSDDHYSVDGPTADDHRSQITIERAQSLSDLLHCLLVSHQWHDLITTTRPLQESLFLIRSLPPRHLCPSHPLSAFDSALRSWSVPETAPWLQLNAQILSRGRSPTPPSAPHVPRPRRPQSVSRSYLARHSQIHMVPPETRSASSTRAPASGQMYPARPILNPLLQRHFRNAQFRFNPMHASDSASRYQAHLIVERDDFERWDGTGDGCGGEAGGQGMVPSWCRMQLASPPITSVVAVVWERRSLYVPTPMPVAVGEDTVGVSGDAIDVGEGEDREQRTRRFGVGGWDLSREPRRQTGGRRSFYRSDMTMSAVPPSAFYSTKQVHDEEGLTMGLVMAALGQMFEGDRDLKAVKICTQ</sequence>
<proteinExistence type="predicted"/>
<protein>
    <recommendedName>
        <fullName evidence="5">F-box domain-containing protein</fullName>
    </recommendedName>
</protein>
<dbReference type="AlphaFoldDB" id="A0A2K1R039"/>
<evidence type="ECO:0008006" key="5">
    <source>
        <dbReference type="Google" id="ProtNLM"/>
    </source>
</evidence>
<organism evidence="3 4">
    <name type="scientific">Sphaceloma murrayae</name>
    <dbReference type="NCBI Taxonomy" id="2082308"/>
    <lineage>
        <taxon>Eukaryota</taxon>
        <taxon>Fungi</taxon>
        <taxon>Dikarya</taxon>
        <taxon>Ascomycota</taxon>
        <taxon>Pezizomycotina</taxon>
        <taxon>Dothideomycetes</taxon>
        <taxon>Dothideomycetidae</taxon>
        <taxon>Myriangiales</taxon>
        <taxon>Elsinoaceae</taxon>
        <taxon>Sphaceloma</taxon>
    </lineage>
</organism>
<reference evidence="3 4" key="1">
    <citation type="submission" date="2017-06" db="EMBL/GenBank/DDBJ databases">
        <title>Draft genome sequence of a variant of Elsinoe murrayae.</title>
        <authorList>
            <person name="Cheng Q."/>
        </authorList>
    </citation>
    <scope>NUCLEOTIDE SEQUENCE [LARGE SCALE GENOMIC DNA]</scope>
    <source>
        <strain evidence="3 4">CQ-2017a</strain>
    </source>
</reference>
<keyword evidence="2" id="KW-0732">Signal</keyword>
<feature type="region of interest" description="Disordered" evidence="1">
    <location>
        <begin position="124"/>
        <end position="177"/>
    </location>
</feature>
<dbReference type="EMBL" id="NKHZ01000025">
    <property type="protein sequence ID" value="PNS20543.1"/>
    <property type="molecule type" value="Genomic_DNA"/>
</dbReference>
<dbReference type="Proteomes" id="UP000243797">
    <property type="component" value="Unassembled WGS sequence"/>
</dbReference>
<evidence type="ECO:0000256" key="1">
    <source>
        <dbReference type="SAM" id="MobiDB-lite"/>
    </source>
</evidence>
<name>A0A2K1R039_9PEZI</name>
<comment type="caution">
    <text evidence="3">The sequence shown here is derived from an EMBL/GenBank/DDBJ whole genome shotgun (WGS) entry which is preliminary data.</text>
</comment>
<accession>A0A2K1R039</accession>
<feature type="signal peptide" evidence="2">
    <location>
        <begin position="1"/>
        <end position="22"/>
    </location>
</feature>
<evidence type="ECO:0000313" key="4">
    <source>
        <dbReference type="Proteomes" id="UP000243797"/>
    </source>
</evidence>
<dbReference type="OrthoDB" id="3912357at2759"/>
<gene>
    <name evidence="3" type="ORF">CAC42_5993</name>
</gene>
<evidence type="ECO:0000313" key="3">
    <source>
        <dbReference type="EMBL" id="PNS20543.1"/>
    </source>
</evidence>
<feature type="chain" id="PRO_5014471843" description="F-box domain-containing protein" evidence="2">
    <location>
        <begin position="23"/>
        <end position="381"/>
    </location>
</feature>
<feature type="compositionally biased region" description="Low complexity" evidence="1">
    <location>
        <begin position="164"/>
        <end position="175"/>
    </location>
</feature>